<organism evidence="1 2">
    <name type="scientific">psittacine adenovirus 7</name>
    <dbReference type="NCBI Taxonomy" id="2848040"/>
    <lineage>
        <taxon>Viruses</taxon>
        <taxon>Varidnaviria</taxon>
        <taxon>Bamfordvirae</taxon>
        <taxon>Preplasmiviricota</taxon>
        <taxon>Polisuviricotina</taxon>
        <taxon>Pharingeaviricetes</taxon>
        <taxon>Rowavirales</taxon>
        <taxon>Adenoviridae</taxon>
        <taxon>Siadenovirus</taxon>
        <taxon>Siadenovirus sanguineae</taxon>
        <taxon>Psittacine siadenovirus E</taxon>
    </lineage>
</organism>
<dbReference type="GeneID" id="80536224"/>
<protein>
    <submittedName>
        <fullName evidence="1">Uncharacterized protein</fullName>
    </submittedName>
</protein>
<sequence length="111" mass="12284">MTFVYLLGAGYCERCKQICGRRSRRTRQAVKKEKPVTLKYVRYPAGTVVTPGWNGVDKPAVIPRIPAYWTYAGAMAKRAANNMGVVSAMPAAVPLSVSTNTKLSRKRKHVD</sequence>
<dbReference type="RefSeq" id="YP_010798142.1">
    <property type="nucleotide sequence ID" value="NC_076340.1"/>
</dbReference>
<accession>A0A6B9LXY7</accession>
<dbReference type="KEGG" id="vg:80536224"/>
<dbReference type="Proteomes" id="UP000681220">
    <property type="component" value="Segment"/>
</dbReference>
<dbReference type="EMBL" id="MK227353">
    <property type="protein sequence ID" value="QHB43569.1"/>
    <property type="molecule type" value="Genomic_DNA"/>
</dbReference>
<reference evidence="1 2" key="1">
    <citation type="journal article" date="2019" name="Vet. Microbiol.">
        <title>Disease surveillance in wild Victorian cacatuids reveals co-infection with multiple agents and detection of novel avian viruses.</title>
        <authorList>
            <person name="Sutherland M."/>
            <person name="Sarker S."/>
            <person name="Vaz P.K."/>
            <person name="Legione A.R."/>
            <person name="Devlin J.M."/>
            <person name="Macwhirter P.L."/>
            <person name="Whiteley P.L."/>
            <person name="Raidal S.R."/>
        </authorList>
    </citation>
    <scope>NUCLEOTIDE SEQUENCE [LARGE SCALE GENOMIC DNA]</scope>
    <source>
        <strain evidence="1">CorAdV1/Melbourne/2015</strain>
    </source>
</reference>
<proteinExistence type="predicted"/>
<keyword evidence="2" id="KW-1185">Reference proteome</keyword>
<evidence type="ECO:0000313" key="2">
    <source>
        <dbReference type="Proteomes" id="UP000681220"/>
    </source>
</evidence>
<name>A0A6B9LXY7_9ADEN</name>
<evidence type="ECO:0000313" key="1">
    <source>
        <dbReference type="EMBL" id="QHB43569.1"/>
    </source>
</evidence>